<evidence type="ECO:0000313" key="1">
    <source>
        <dbReference type="EMBL" id="DAE24217.1"/>
    </source>
</evidence>
<organism evidence="1">
    <name type="scientific">Caudovirales sp. ctNZz8</name>
    <dbReference type="NCBI Taxonomy" id="2826772"/>
    <lineage>
        <taxon>Viruses</taxon>
        <taxon>Duplodnaviria</taxon>
        <taxon>Heunggongvirae</taxon>
        <taxon>Uroviricota</taxon>
        <taxon>Caudoviricetes</taxon>
    </lineage>
</organism>
<accession>A0A8S5QZG2</accession>
<sequence>MILFSFVIPSEHQRKAVLHAEDCFLFMPS</sequence>
<reference evidence="1" key="1">
    <citation type="journal article" date="2021" name="Proc. Natl. Acad. Sci. U.S.A.">
        <title>A Catalog of Tens of Thousands of Viruses from Human Metagenomes Reveals Hidden Associations with Chronic Diseases.</title>
        <authorList>
            <person name="Tisza M.J."/>
            <person name="Buck C.B."/>
        </authorList>
    </citation>
    <scope>NUCLEOTIDE SEQUENCE</scope>
    <source>
        <strain evidence="1">CtNZz8</strain>
    </source>
</reference>
<dbReference type="EMBL" id="BK015770">
    <property type="protein sequence ID" value="DAE24217.1"/>
    <property type="molecule type" value="Genomic_DNA"/>
</dbReference>
<name>A0A8S5QZG2_9CAUD</name>
<proteinExistence type="predicted"/>
<protein>
    <submittedName>
        <fullName evidence="1">Uncharacterized protein</fullName>
    </submittedName>
</protein>